<gene>
    <name evidence="2" type="ORF">FH972_007917</name>
</gene>
<keyword evidence="3" id="KW-1185">Reference proteome</keyword>
<evidence type="ECO:0000313" key="3">
    <source>
        <dbReference type="Proteomes" id="UP000327013"/>
    </source>
</evidence>
<feature type="compositionally biased region" description="Low complexity" evidence="1">
    <location>
        <begin position="10"/>
        <end position="21"/>
    </location>
</feature>
<dbReference type="EMBL" id="CM017323">
    <property type="protein sequence ID" value="KAE8022084.1"/>
    <property type="molecule type" value="Genomic_DNA"/>
</dbReference>
<evidence type="ECO:0000313" key="2">
    <source>
        <dbReference type="EMBL" id="KAE8022084.1"/>
    </source>
</evidence>
<protein>
    <submittedName>
        <fullName evidence="2">Uncharacterized protein</fullName>
    </submittedName>
</protein>
<accession>A0A5N6R0F4</accession>
<feature type="compositionally biased region" description="Basic and acidic residues" evidence="1">
    <location>
        <begin position="108"/>
        <end position="122"/>
    </location>
</feature>
<feature type="region of interest" description="Disordered" evidence="1">
    <location>
        <begin position="108"/>
        <end position="142"/>
    </location>
</feature>
<feature type="compositionally biased region" description="Basic and acidic residues" evidence="1">
    <location>
        <begin position="22"/>
        <end position="32"/>
    </location>
</feature>
<name>A0A5N6R0F4_9ROSI</name>
<dbReference type="AlphaFoldDB" id="A0A5N6R0F4"/>
<reference evidence="2 3" key="1">
    <citation type="submission" date="2019-06" db="EMBL/GenBank/DDBJ databases">
        <title>A chromosomal-level reference genome of Carpinus fangiana (Coryloideae, Betulaceae).</title>
        <authorList>
            <person name="Yang X."/>
            <person name="Wang Z."/>
            <person name="Zhang L."/>
            <person name="Hao G."/>
            <person name="Liu J."/>
            <person name="Yang Y."/>
        </authorList>
    </citation>
    <scope>NUCLEOTIDE SEQUENCE [LARGE SCALE GENOMIC DNA]</scope>
    <source>
        <strain evidence="2">Cfa_2016G</strain>
        <tissue evidence="2">Leaf</tissue>
    </source>
</reference>
<dbReference type="Proteomes" id="UP000327013">
    <property type="component" value="Chromosome 3"/>
</dbReference>
<sequence length="142" mass="15586">MAKTKQPRNTPTMPTAPTAMPEDTKQELDKIGRNRTGQVISVGPVRIPKEATIKPIRRRRGQTRGATVEDGVSELGCTAVARVGRIGEWVGEVLERPTIEGLGAFEREGGGVIGREQRRCDGDGVEEDGDEDRQREGDWGHR</sequence>
<proteinExistence type="predicted"/>
<feature type="compositionally biased region" description="Basic and acidic residues" evidence="1">
    <location>
        <begin position="132"/>
        <end position="142"/>
    </location>
</feature>
<evidence type="ECO:0000256" key="1">
    <source>
        <dbReference type="SAM" id="MobiDB-lite"/>
    </source>
</evidence>
<feature type="region of interest" description="Disordered" evidence="1">
    <location>
        <begin position="1"/>
        <end position="37"/>
    </location>
</feature>
<organism evidence="2 3">
    <name type="scientific">Carpinus fangiana</name>
    <dbReference type="NCBI Taxonomy" id="176857"/>
    <lineage>
        <taxon>Eukaryota</taxon>
        <taxon>Viridiplantae</taxon>
        <taxon>Streptophyta</taxon>
        <taxon>Embryophyta</taxon>
        <taxon>Tracheophyta</taxon>
        <taxon>Spermatophyta</taxon>
        <taxon>Magnoliopsida</taxon>
        <taxon>eudicotyledons</taxon>
        <taxon>Gunneridae</taxon>
        <taxon>Pentapetalae</taxon>
        <taxon>rosids</taxon>
        <taxon>fabids</taxon>
        <taxon>Fagales</taxon>
        <taxon>Betulaceae</taxon>
        <taxon>Carpinus</taxon>
    </lineage>
</organism>